<keyword evidence="2" id="KW-0812">Transmembrane</keyword>
<feature type="transmembrane region" description="Helical" evidence="2">
    <location>
        <begin position="12"/>
        <end position="34"/>
    </location>
</feature>
<keyword evidence="2" id="KW-1133">Transmembrane helix</keyword>
<protein>
    <recommendedName>
        <fullName evidence="5">Encoded protein</fullName>
    </recommendedName>
</protein>
<evidence type="ECO:0000256" key="1">
    <source>
        <dbReference type="SAM" id="MobiDB-lite"/>
    </source>
</evidence>
<feature type="region of interest" description="Disordered" evidence="1">
    <location>
        <begin position="70"/>
        <end position="99"/>
    </location>
</feature>
<name>A0ABQ7FYK0_DUNSA</name>
<feature type="compositionally biased region" description="Polar residues" evidence="1">
    <location>
        <begin position="84"/>
        <end position="93"/>
    </location>
</feature>
<keyword evidence="4" id="KW-1185">Reference proteome</keyword>
<evidence type="ECO:0000256" key="2">
    <source>
        <dbReference type="SAM" id="Phobius"/>
    </source>
</evidence>
<accession>A0ABQ7FYK0</accession>
<evidence type="ECO:0000313" key="4">
    <source>
        <dbReference type="Proteomes" id="UP000815325"/>
    </source>
</evidence>
<comment type="caution">
    <text evidence="3">The sequence shown here is derived from an EMBL/GenBank/DDBJ whole genome shotgun (WGS) entry which is preliminary data.</text>
</comment>
<organism evidence="3 4">
    <name type="scientific">Dunaliella salina</name>
    <name type="common">Green alga</name>
    <name type="synonym">Protococcus salinus</name>
    <dbReference type="NCBI Taxonomy" id="3046"/>
    <lineage>
        <taxon>Eukaryota</taxon>
        <taxon>Viridiplantae</taxon>
        <taxon>Chlorophyta</taxon>
        <taxon>core chlorophytes</taxon>
        <taxon>Chlorophyceae</taxon>
        <taxon>CS clade</taxon>
        <taxon>Chlamydomonadales</taxon>
        <taxon>Dunaliellaceae</taxon>
        <taxon>Dunaliella</taxon>
    </lineage>
</organism>
<evidence type="ECO:0000313" key="3">
    <source>
        <dbReference type="EMBL" id="KAF5827430.1"/>
    </source>
</evidence>
<proteinExistence type="predicted"/>
<sequence length="110" mass="11609">MGEVFSSSSSRFWVLAITGSAAAAGLGYLAYIYLQGGSKEGDKQDVRSTVPSETATARLRIARSIQMQTLVGSIPKRPTPSKPSQPVRQTPKQGGTKVGVHACPVLHGKL</sequence>
<gene>
    <name evidence="3" type="ORF">DUNSADRAFT_685</name>
</gene>
<reference evidence="3" key="1">
    <citation type="submission" date="2017-08" db="EMBL/GenBank/DDBJ databases">
        <authorList>
            <person name="Polle J.E."/>
            <person name="Barry K."/>
            <person name="Cushman J."/>
            <person name="Schmutz J."/>
            <person name="Tran D."/>
            <person name="Hathwaick L.T."/>
            <person name="Yim W.C."/>
            <person name="Jenkins J."/>
            <person name="Mckie-Krisberg Z.M."/>
            <person name="Prochnik S."/>
            <person name="Lindquist E."/>
            <person name="Dockter R.B."/>
            <person name="Adam C."/>
            <person name="Molina H."/>
            <person name="Bunkerborg J."/>
            <person name="Jin E."/>
            <person name="Buchheim M."/>
            <person name="Magnuson J."/>
        </authorList>
    </citation>
    <scope>NUCLEOTIDE SEQUENCE</scope>
    <source>
        <strain evidence="3">CCAP 19/18</strain>
    </source>
</reference>
<evidence type="ECO:0008006" key="5">
    <source>
        <dbReference type="Google" id="ProtNLM"/>
    </source>
</evidence>
<dbReference type="Proteomes" id="UP000815325">
    <property type="component" value="Unassembled WGS sequence"/>
</dbReference>
<dbReference type="EMBL" id="MU070507">
    <property type="protein sequence ID" value="KAF5827430.1"/>
    <property type="molecule type" value="Genomic_DNA"/>
</dbReference>
<keyword evidence="2" id="KW-0472">Membrane</keyword>